<keyword evidence="5" id="KW-1185">Reference proteome</keyword>
<dbReference type="FunFam" id="3.30.830.10:FF:000015">
    <property type="entry name" value="Putative zinc metalloprotease"/>
    <property type="match status" value="1"/>
</dbReference>
<dbReference type="Proteomes" id="UP000094444">
    <property type="component" value="Unassembled WGS sequence"/>
</dbReference>
<dbReference type="InterPro" id="IPR011765">
    <property type="entry name" value="Pept_M16_N"/>
</dbReference>
<evidence type="ECO:0008006" key="6">
    <source>
        <dbReference type="Google" id="ProtNLM"/>
    </source>
</evidence>
<dbReference type="GO" id="GO:0046872">
    <property type="term" value="F:metal ion binding"/>
    <property type="evidence" value="ECO:0007669"/>
    <property type="project" value="InterPro"/>
</dbReference>
<organism evidence="4 5">
    <name type="scientific">Diaporthe helianthi</name>
    <dbReference type="NCBI Taxonomy" id="158607"/>
    <lineage>
        <taxon>Eukaryota</taxon>
        <taxon>Fungi</taxon>
        <taxon>Dikarya</taxon>
        <taxon>Ascomycota</taxon>
        <taxon>Pezizomycotina</taxon>
        <taxon>Sordariomycetes</taxon>
        <taxon>Sordariomycetidae</taxon>
        <taxon>Diaporthales</taxon>
        <taxon>Diaporthaceae</taxon>
        <taxon>Diaporthe</taxon>
    </lineage>
</organism>
<dbReference type="FunCoup" id="A0A2P5I8F0">
    <property type="interactions" value="154"/>
</dbReference>
<protein>
    <recommendedName>
        <fullName evidence="6">Zinc metalloprotease</fullName>
    </recommendedName>
</protein>
<feature type="domain" description="Peptidase M16 C-terminal" evidence="3">
    <location>
        <begin position="197"/>
        <end position="380"/>
    </location>
</feature>
<evidence type="ECO:0000313" key="4">
    <source>
        <dbReference type="EMBL" id="POS78771.1"/>
    </source>
</evidence>
<dbReference type="STRING" id="158607.A0A2P5I8F0"/>
<dbReference type="Gene3D" id="3.30.830.10">
    <property type="entry name" value="Metalloenzyme, LuxS/M16 peptidase-like"/>
    <property type="match status" value="4"/>
</dbReference>
<feature type="compositionally biased region" description="Acidic residues" evidence="1">
    <location>
        <begin position="1020"/>
        <end position="1057"/>
    </location>
</feature>
<dbReference type="SUPFAM" id="SSF63411">
    <property type="entry name" value="LuxS/MPP-like metallohydrolase"/>
    <property type="match status" value="4"/>
</dbReference>
<dbReference type="Pfam" id="PF00675">
    <property type="entry name" value="Peptidase_M16"/>
    <property type="match status" value="1"/>
</dbReference>
<dbReference type="FunFam" id="3.30.830.10:FF:000031">
    <property type="entry name" value="Putative zinc metalloprotease"/>
    <property type="match status" value="1"/>
</dbReference>
<evidence type="ECO:0000313" key="5">
    <source>
        <dbReference type="Proteomes" id="UP000094444"/>
    </source>
</evidence>
<dbReference type="PANTHER" id="PTHR43016:SF16">
    <property type="entry name" value="METALLOPROTEASE, PUTATIVE (AFU_ORTHOLOGUE AFUA_4G07610)-RELATED"/>
    <property type="match status" value="1"/>
</dbReference>
<comment type="caution">
    <text evidence="4">The sequence shown here is derived from an EMBL/GenBank/DDBJ whole genome shotgun (WGS) entry which is preliminary data.</text>
</comment>
<evidence type="ECO:0000256" key="1">
    <source>
        <dbReference type="SAM" id="MobiDB-lite"/>
    </source>
</evidence>
<evidence type="ECO:0000259" key="3">
    <source>
        <dbReference type="Pfam" id="PF05193"/>
    </source>
</evidence>
<gene>
    <name evidence="4" type="ORF">DHEL01_v202838</name>
</gene>
<dbReference type="InterPro" id="IPR007863">
    <property type="entry name" value="Peptidase_M16_C"/>
</dbReference>
<dbReference type="EMBL" id="MAVT02000161">
    <property type="protein sequence ID" value="POS78771.1"/>
    <property type="molecule type" value="Genomic_DNA"/>
</dbReference>
<feature type="domain" description="Peptidase M16 N-terminal" evidence="2">
    <location>
        <begin position="59"/>
        <end position="145"/>
    </location>
</feature>
<sequence>MAPTKQPRFRKVQSFKTDYAPTTITQYESERSGMQVIVADREGPKINGYFTLATEIFDDSGAPHTLEHLVFMGSRSYQYKGLLDKLASRAYSNTNAWTAVDHTAYTLETAGWDGFAQILPVYLEHVILPNITDEACITEVHHVDGEGNDAGVVYSEMQALQYSMTELMDLRARRLLYPENVGFRYETGGMMEALRALTPERIREFHKEMYQPRNLAVIIVGETNHENLLEILDEFEESIKDSIPPLDSPFRRPWIDSPQPPPIKETIVETVEFPEEDESTGDIAIAFFGPNCTNLIETSALNILMTYLCGSSVSVLENVMVEKEELASSVSYWWDSRPNTTIWFQPTGVATEKLEFVEKRLHELLKEVASKPLDMTYMKECISREERLIKFQAESSEQFYSNNIITDYLFGKRDGSTLSELRTLQEYDVLGQWTEEQWKAFLRKWLVDVHHISTLGKPSMALATKLKQAEEDRVAKRKEELGPDGLKKLGERVEAAKAKNDVVIPGSFIDQWPVPGTESIHFIESSTARSGRAKDIGLSNNAAQKVIDAAKPGLPLFIQFEDVPSNFVNISVHIGTSQVPVELKPLLSIFIDNFFNTPINRDGKLIDFEEVVMELEKDTISYTLNGGGKIYDPESMLISFQLEPEKYGTIIEWTRTLMFDSVFDIRRIKACISKALADIPEAKRDGRAMSLEVDWAVHLKKEWYPMTKRTLVRAVYLRRLKKLLQKEPQKVLDMFEQLRKLLFSFHNVRVLVISDIAKLGEPVQSWDVLTKSFGSDGTDKDLQPIIKTHTMLNEEGQAPGNTGTVVIPMTTLDTSYSVSTTKGLTSYEDPRIPAMLVAIGYLEAVEGPLWNAVRGSGLAYGTHFSREMDWGFLQYRVYRSPDSSKAIDTSRETVAKIASGEVPLDKHLVEGAVSSIVSSFADEQATMSYAAQQNYILGVVRGLDPAWTKKILAQVRNVTGDEIKEVMGELILPVFQPGTSNVVVTCAPIMQENMDKAFKNMGYKTQVRSLSDFYDAYGLEGDDEDGKEDPEDDEEEEGSDSDEDTSEDGSGSEEDEE</sequence>
<reference evidence="4" key="1">
    <citation type="submission" date="2017-09" db="EMBL/GenBank/DDBJ databases">
        <title>Polyketide synthases of a Diaporthe helianthi virulent isolate.</title>
        <authorList>
            <person name="Baroncelli R."/>
        </authorList>
    </citation>
    <scope>NUCLEOTIDE SEQUENCE [LARGE SCALE GENOMIC DNA]</scope>
    <source>
        <strain evidence="4">7/96</strain>
    </source>
</reference>
<accession>A0A2P5I8F0</accession>
<dbReference type="AlphaFoldDB" id="A0A2P5I8F0"/>
<dbReference type="PANTHER" id="PTHR43016">
    <property type="entry name" value="PRESEQUENCE PROTEASE"/>
    <property type="match status" value="1"/>
</dbReference>
<dbReference type="OrthoDB" id="4953at2759"/>
<feature type="region of interest" description="Disordered" evidence="1">
    <location>
        <begin position="1014"/>
        <end position="1057"/>
    </location>
</feature>
<name>A0A2P5I8F0_DIAHE</name>
<proteinExistence type="predicted"/>
<evidence type="ECO:0000259" key="2">
    <source>
        <dbReference type="Pfam" id="PF00675"/>
    </source>
</evidence>
<dbReference type="Pfam" id="PF05193">
    <property type="entry name" value="Peptidase_M16_C"/>
    <property type="match status" value="1"/>
</dbReference>
<dbReference type="InParanoid" id="A0A2P5I8F0"/>
<dbReference type="FunFam" id="3.30.830.10:FF:000036">
    <property type="entry name" value="Putative zinc metalloprotease"/>
    <property type="match status" value="1"/>
</dbReference>
<dbReference type="InterPro" id="IPR011249">
    <property type="entry name" value="Metalloenz_LuxS/M16"/>
</dbReference>